<keyword evidence="2" id="KW-1185">Reference proteome</keyword>
<gene>
    <name evidence="1" type="ORF">I5776_03300</name>
</gene>
<proteinExistence type="predicted"/>
<evidence type="ECO:0000313" key="1">
    <source>
        <dbReference type="EMBL" id="QQZ10008.1"/>
    </source>
</evidence>
<name>A0ABX7E2R4_9BACI</name>
<dbReference type="RefSeq" id="WP_202778957.1">
    <property type="nucleotide sequence ID" value="NZ_CP065425.1"/>
</dbReference>
<sequence>MKTWEYPSVRYINEILIDKENGLLTFIGQLNPYEEMDRITTSWEDFVF</sequence>
<organism evidence="1 2">
    <name type="scientific">Heyndrickxia vini</name>
    <dbReference type="NCBI Taxonomy" id="1476025"/>
    <lineage>
        <taxon>Bacteria</taxon>
        <taxon>Bacillati</taxon>
        <taxon>Bacillota</taxon>
        <taxon>Bacilli</taxon>
        <taxon>Bacillales</taxon>
        <taxon>Bacillaceae</taxon>
        <taxon>Heyndrickxia</taxon>
    </lineage>
</organism>
<reference evidence="1 2" key="1">
    <citation type="submission" date="2020-11" db="EMBL/GenBank/DDBJ databases">
        <title>Taxonomic evaluation of the Bacillus sporothermodurans group of bacteria based on whole genome sequences.</title>
        <authorList>
            <person name="Fiedler G."/>
            <person name="Herbstmann A.-D."/>
            <person name="Doll E."/>
            <person name="Wenning M."/>
            <person name="Brinks E."/>
            <person name="Kabisch J."/>
            <person name="Breitenwieser F."/>
            <person name="Lappann M."/>
            <person name="Boehnlein C."/>
            <person name="Franz C."/>
        </authorList>
    </citation>
    <scope>NUCLEOTIDE SEQUENCE [LARGE SCALE GENOMIC DNA]</scope>
    <source>
        <strain evidence="1 2">JCM 19841</strain>
    </source>
</reference>
<evidence type="ECO:0000313" key="2">
    <source>
        <dbReference type="Proteomes" id="UP000595691"/>
    </source>
</evidence>
<protein>
    <submittedName>
        <fullName evidence="1">Uncharacterized protein</fullName>
    </submittedName>
</protein>
<accession>A0ABX7E2R4</accession>
<dbReference type="EMBL" id="CP065425">
    <property type="protein sequence ID" value="QQZ10008.1"/>
    <property type="molecule type" value="Genomic_DNA"/>
</dbReference>
<dbReference type="Proteomes" id="UP000595691">
    <property type="component" value="Chromosome"/>
</dbReference>